<evidence type="ECO:0000313" key="2">
    <source>
        <dbReference type="EMBL" id="PPR06401.1"/>
    </source>
</evidence>
<gene>
    <name evidence="2" type="ORF">CVT26_004847</name>
</gene>
<feature type="compositionally biased region" description="Polar residues" evidence="1">
    <location>
        <begin position="194"/>
        <end position="206"/>
    </location>
</feature>
<comment type="caution">
    <text evidence="2">The sequence shown here is derived from an EMBL/GenBank/DDBJ whole genome shotgun (WGS) entry which is preliminary data.</text>
</comment>
<organism evidence="2 3">
    <name type="scientific">Gymnopilus dilepis</name>
    <dbReference type="NCBI Taxonomy" id="231916"/>
    <lineage>
        <taxon>Eukaryota</taxon>
        <taxon>Fungi</taxon>
        <taxon>Dikarya</taxon>
        <taxon>Basidiomycota</taxon>
        <taxon>Agaricomycotina</taxon>
        <taxon>Agaricomycetes</taxon>
        <taxon>Agaricomycetidae</taxon>
        <taxon>Agaricales</taxon>
        <taxon>Agaricineae</taxon>
        <taxon>Hymenogastraceae</taxon>
        <taxon>Gymnopilus</taxon>
    </lineage>
</organism>
<feature type="region of interest" description="Disordered" evidence="1">
    <location>
        <begin position="164"/>
        <end position="219"/>
    </location>
</feature>
<dbReference type="EMBL" id="NHYE01000329">
    <property type="protein sequence ID" value="PPR06401.1"/>
    <property type="molecule type" value="Genomic_DNA"/>
</dbReference>
<evidence type="ECO:0000313" key="3">
    <source>
        <dbReference type="Proteomes" id="UP000284706"/>
    </source>
</evidence>
<accession>A0A409YTR5</accession>
<dbReference type="InParanoid" id="A0A409YTR5"/>
<protein>
    <submittedName>
        <fullName evidence="2">Uncharacterized protein</fullName>
    </submittedName>
</protein>
<dbReference type="AlphaFoldDB" id="A0A409YTR5"/>
<proteinExistence type="predicted"/>
<keyword evidence="3" id="KW-1185">Reference proteome</keyword>
<feature type="compositionally biased region" description="Polar residues" evidence="1">
    <location>
        <begin position="164"/>
        <end position="176"/>
    </location>
</feature>
<sequence>MYPTSDYVFAIATATSSPMRTNNSFDPDLGTPEGHPPWPVYLPSTISTVTAVVPDELNSPSGSNTDFRGPYHQYYNDTQEGFAQNSVHSQFTTSPANSPPPQFVPTPSEAFTAFQIASVAGPAVQAYNNLPIVSTRLNGHTSRDCTAGATDGSSTTQQVGMHLDNANTASGSSPQYNLAAAPPYATNIPRHPSKQPTNVEHSTTGRSYELTDPPSSGMR</sequence>
<evidence type="ECO:0000256" key="1">
    <source>
        <dbReference type="SAM" id="MobiDB-lite"/>
    </source>
</evidence>
<dbReference type="Proteomes" id="UP000284706">
    <property type="component" value="Unassembled WGS sequence"/>
</dbReference>
<name>A0A409YTR5_9AGAR</name>
<reference evidence="2 3" key="1">
    <citation type="journal article" date="2018" name="Evol. Lett.">
        <title>Horizontal gene cluster transfer increased hallucinogenic mushroom diversity.</title>
        <authorList>
            <person name="Reynolds H.T."/>
            <person name="Vijayakumar V."/>
            <person name="Gluck-Thaler E."/>
            <person name="Korotkin H.B."/>
            <person name="Matheny P.B."/>
            <person name="Slot J.C."/>
        </authorList>
    </citation>
    <scope>NUCLEOTIDE SEQUENCE [LARGE SCALE GENOMIC DNA]</scope>
    <source>
        <strain evidence="2 3">SRW20</strain>
    </source>
</reference>